<dbReference type="EMBL" id="BKCJ011812758">
    <property type="protein sequence ID" value="GFD54992.1"/>
    <property type="molecule type" value="Genomic_DNA"/>
</dbReference>
<proteinExistence type="predicted"/>
<comment type="caution">
    <text evidence="1">The sequence shown here is derived from an EMBL/GenBank/DDBJ whole genome shotgun (WGS) entry which is preliminary data.</text>
</comment>
<organism evidence="1">
    <name type="scientific">Tanacetum cinerariifolium</name>
    <name type="common">Dalmatian daisy</name>
    <name type="synonym">Chrysanthemum cinerariifolium</name>
    <dbReference type="NCBI Taxonomy" id="118510"/>
    <lineage>
        <taxon>Eukaryota</taxon>
        <taxon>Viridiplantae</taxon>
        <taxon>Streptophyta</taxon>
        <taxon>Embryophyta</taxon>
        <taxon>Tracheophyta</taxon>
        <taxon>Spermatophyta</taxon>
        <taxon>Magnoliopsida</taxon>
        <taxon>eudicotyledons</taxon>
        <taxon>Gunneridae</taxon>
        <taxon>Pentapetalae</taxon>
        <taxon>asterids</taxon>
        <taxon>campanulids</taxon>
        <taxon>Asterales</taxon>
        <taxon>Asteraceae</taxon>
        <taxon>Asteroideae</taxon>
        <taxon>Anthemideae</taxon>
        <taxon>Anthemidinae</taxon>
        <taxon>Tanacetum</taxon>
    </lineage>
</organism>
<dbReference type="InterPro" id="IPR036873">
    <property type="entry name" value="Rhodanese-like_dom_sf"/>
</dbReference>
<dbReference type="SUPFAM" id="SSF52821">
    <property type="entry name" value="Rhodanese/Cell cycle control phosphatase"/>
    <property type="match status" value="1"/>
</dbReference>
<protein>
    <submittedName>
        <fullName evidence="1">Uncharacterized protein</fullName>
    </submittedName>
</protein>
<gene>
    <name evidence="1" type="ORF">Tci_926961</name>
</gene>
<name>A0A699X4J7_TANCI</name>
<feature type="non-terminal residue" evidence="1">
    <location>
        <position position="1"/>
    </location>
</feature>
<evidence type="ECO:0000313" key="1">
    <source>
        <dbReference type="EMBL" id="GFD54992.1"/>
    </source>
</evidence>
<accession>A0A699X4J7</accession>
<reference evidence="1" key="1">
    <citation type="journal article" date="2019" name="Sci. Rep.">
        <title>Draft genome of Tanacetum cinerariifolium, the natural source of mosquito coil.</title>
        <authorList>
            <person name="Yamashiro T."/>
            <person name="Shiraishi A."/>
            <person name="Satake H."/>
            <person name="Nakayama K."/>
        </authorList>
    </citation>
    <scope>NUCLEOTIDE SEQUENCE</scope>
</reference>
<dbReference type="AlphaFoldDB" id="A0A699X4J7"/>
<sequence>NPVYALENGTQGWYLADLPLEHGSTRRYPEVSAAASLAQQREAATRLAQRTGVTTVDAEQVVAWSRDPARSLFL</sequence>
<feature type="non-terminal residue" evidence="1">
    <location>
        <position position="74"/>
    </location>
</feature>